<dbReference type="RefSeq" id="WP_229700242.1">
    <property type="nucleotide sequence ID" value="NZ_BMND01000041.1"/>
</dbReference>
<proteinExistence type="predicted"/>
<dbReference type="SUPFAM" id="SSF52540">
    <property type="entry name" value="P-loop containing nucleoside triphosphate hydrolases"/>
    <property type="match status" value="1"/>
</dbReference>
<protein>
    <submittedName>
        <fullName evidence="2">ATP/GTP-binding protein</fullName>
    </submittedName>
</protein>
<organism evidence="2 3">
    <name type="scientific">Streptomyces kronopolitis</name>
    <dbReference type="NCBI Taxonomy" id="1612435"/>
    <lineage>
        <taxon>Bacteria</taxon>
        <taxon>Bacillati</taxon>
        <taxon>Actinomycetota</taxon>
        <taxon>Actinomycetes</taxon>
        <taxon>Kitasatosporales</taxon>
        <taxon>Streptomycetaceae</taxon>
        <taxon>Streptomyces</taxon>
    </lineage>
</organism>
<comment type="caution">
    <text evidence="2">The sequence shown here is derived from an EMBL/GenBank/DDBJ whole genome shotgun (WGS) entry which is preliminary data.</text>
</comment>
<feature type="compositionally biased region" description="Basic and acidic residues" evidence="1">
    <location>
        <begin position="720"/>
        <end position="729"/>
    </location>
</feature>
<reference evidence="3" key="1">
    <citation type="journal article" date="2019" name="Int. J. Syst. Evol. Microbiol.">
        <title>The Global Catalogue of Microorganisms (GCM) 10K type strain sequencing project: providing services to taxonomists for standard genome sequencing and annotation.</title>
        <authorList>
            <consortium name="The Broad Institute Genomics Platform"/>
            <consortium name="The Broad Institute Genome Sequencing Center for Infectious Disease"/>
            <person name="Wu L."/>
            <person name="Ma J."/>
        </authorList>
    </citation>
    <scope>NUCLEOTIDE SEQUENCE [LARGE SCALE GENOMIC DNA]</scope>
    <source>
        <strain evidence="3">CGMCC 4.7323</strain>
    </source>
</reference>
<sequence length="729" mass="79678">MSLIDLTKPHPSPTAAAPQYTERAELVLALPDAKPLASLGLNPDPLQSLAAALAGVRSEAGEQAEMCLDLIPVSERRLARRRRALLAAARRRGPSAYGERLTTGSTAGLGAGLMDALTSDWNGNRSARTTNRVPRQSDVRDSVGKFTPGGTVFAVQLLLRTTARHPQAAHARMNQLLAALATTSGENYFRPRRPKARRAIARFDHRMATGEFAPHRRQWLTTPELAGFLKPPTTRCSGSNIVRSGGIVPPAPANLPVYTGQPDLVPLGAVVYPDGVERIGAARVEDLLFALLLGKSGHGKTEEALVQAIALAHNGHGVWFLDPHGEAWVRAQPYLAHPHLQDRVWEINLATPTPDQRVVSWNPLSMEGRDATHVQEVVRAVTEGIAAAQDWGDRAPRARTILARTVQALALIALQAVDAGRPDLQPTVFQIRSWLTDDRWREALLPHLPPTVRKYWTTTFPKLAENAVPTVTYAIDRLDTSISLRAFFGSPRSGYDVRTAMDTGKIVFVCPSGSESDALVSCLLIHDLHRAGLSRQDTPRADRKTFWSWGDELTALDSSSKGFLAAIAEQLRKYEVRFIGMTQMALRLSATTRQALLQNQSLLATCAADYDEAAFVARRWNGHVTAETITELPKYHYLMSIALDGRPTKPFRVRGLPVDEIFAKYYNPDGLPALRQAIDTNTRRRVVGEVLDALETLDDDIRELFTAPPAPPSGGGAGGRGDDQHTHLG</sequence>
<dbReference type="Proteomes" id="UP000600080">
    <property type="component" value="Unassembled WGS sequence"/>
</dbReference>
<dbReference type="EMBL" id="BMND01000041">
    <property type="protein sequence ID" value="GGN61434.1"/>
    <property type="molecule type" value="Genomic_DNA"/>
</dbReference>
<dbReference type="GeneID" id="301551710"/>
<dbReference type="InterPro" id="IPR027417">
    <property type="entry name" value="P-loop_NTPase"/>
</dbReference>
<evidence type="ECO:0000313" key="2">
    <source>
        <dbReference type="EMBL" id="GGN61434.1"/>
    </source>
</evidence>
<accession>A0ABQ2K2W2</accession>
<evidence type="ECO:0000256" key="1">
    <source>
        <dbReference type="SAM" id="MobiDB-lite"/>
    </source>
</evidence>
<name>A0ABQ2K2W2_9ACTN</name>
<feature type="region of interest" description="Disordered" evidence="1">
    <location>
        <begin position="704"/>
        <end position="729"/>
    </location>
</feature>
<keyword evidence="3" id="KW-1185">Reference proteome</keyword>
<evidence type="ECO:0000313" key="3">
    <source>
        <dbReference type="Proteomes" id="UP000600080"/>
    </source>
</evidence>
<gene>
    <name evidence="2" type="ORF">GCM10012285_60330</name>
</gene>